<accession>A0ABY4ENC1</accession>
<dbReference type="Gene3D" id="1.10.10.10">
    <property type="entry name" value="Winged helix-like DNA-binding domain superfamily/Winged helix DNA-binding domain"/>
    <property type="match status" value="1"/>
</dbReference>
<keyword evidence="3" id="KW-0119">Carbohydrate metabolism</keyword>
<name>A0ABY4ENC1_9BACI</name>
<evidence type="ECO:0000256" key="2">
    <source>
        <dbReference type="ARBA" id="ARBA00006479"/>
    </source>
</evidence>
<dbReference type="EMBL" id="CP095073">
    <property type="protein sequence ID" value="UOQ45571.1"/>
    <property type="molecule type" value="Genomic_DNA"/>
</dbReference>
<dbReference type="SUPFAM" id="SSF46785">
    <property type="entry name" value="Winged helix' DNA-binding domain"/>
    <property type="match status" value="1"/>
</dbReference>
<evidence type="ECO:0000313" key="5">
    <source>
        <dbReference type="Proteomes" id="UP000831787"/>
    </source>
</evidence>
<reference evidence="4 5" key="1">
    <citation type="submission" date="2022-04" db="EMBL/GenBank/DDBJ databases">
        <title>Halobacillus sp. isolated from saltern.</title>
        <authorList>
            <person name="Won M."/>
            <person name="Lee C.-M."/>
            <person name="Woen H.-Y."/>
            <person name="Kwon S.-W."/>
        </authorList>
    </citation>
    <scope>NUCLEOTIDE SEQUENCE [LARGE SCALE GENOMIC DNA]</scope>
    <source>
        <strain evidence="4 5">SSBR10-3</strain>
    </source>
</reference>
<dbReference type="RefSeq" id="WP_244712357.1">
    <property type="nucleotide sequence ID" value="NZ_CP095073.1"/>
</dbReference>
<organism evidence="4 5">
    <name type="scientific">Halobacillus salinarum</name>
    <dbReference type="NCBI Taxonomy" id="2932257"/>
    <lineage>
        <taxon>Bacteria</taxon>
        <taxon>Bacillati</taxon>
        <taxon>Bacillota</taxon>
        <taxon>Bacilli</taxon>
        <taxon>Bacillales</taxon>
        <taxon>Bacillaceae</taxon>
        <taxon>Halobacillus</taxon>
    </lineage>
</organism>
<keyword evidence="5" id="KW-1185">Reference proteome</keyword>
<protein>
    <submittedName>
        <fullName evidence="4">ROK family transcriptional regulator</fullName>
    </submittedName>
</protein>
<dbReference type="SUPFAM" id="SSF53067">
    <property type="entry name" value="Actin-like ATPase domain"/>
    <property type="match status" value="1"/>
</dbReference>
<dbReference type="Pfam" id="PF00480">
    <property type="entry name" value="ROK"/>
    <property type="match status" value="1"/>
</dbReference>
<dbReference type="PANTHER" id="PTHR18964:SF149">
    <property type="entry name" value="BIFUNCTIONAL UDP-N-ACETYLGLUCOSAMINE 2-EPIMERASE_N-ACETYLMANNOSAMINE KINASE"/>
    <property type="match status" value="1"/>
</dbReference>
<evidence type="ECO:0000256" key="3">
    <source>
        <dbReference type="ARBA" id="ARBA00022629"/>
    </source>
</evidence>
<dbReference type="InterPro" id="IPR049874">
    <property type="entry name" value="ROK_cs"/>
</dbReference>
<comment type="similarity">
    <text evidence="2">Belongs to the ROK (NagC/XylR) family.</text>
</comment>
<dbReference type="PROSITE" id="PS01125">
    <property type="entry name" value="ROK"/>
    <property type="match status" value="1"/>
</dbReference>
<keyword evidence="3" id="KW-0859">Xylose metabolism</keyword>
<gene>
    <name evidence="4" type="ORF">MUN89_06410</name>
</gene>
<evidence type="ECO:0000313" key="4">
    <source>
        <dbReference type="EMBL" id="UOQ45571.1"/>
    </source>
</evidence>
<dbReference type="InterPro" id="IPR043129">
    <property type="entry name" value="ATPase_NBD"/>
</dbReference>
<proteinExistence type="inferred from homology"/>
<dbReference type="CDD" id="cd24077">
    <property type="entry name" value="ASKHA_ATPase_ROK_SaXylR-like"/>
    <property type="match status" value="1"/>
</dbReference>
<comment type="function">
    <text evidence="1">Transcriptional repressor of xylose-utilizing enzymes.</text>
</comment>
<dbReference type="PANTHER" id="PTHR18964">
    <property type="entry name" value="ROK (REPRESSOR, ORF, KINASE) FAMILY"/>
    <property type="match status" value="1"/>
</dbReference>
<dbReference type="InterPro" id="IPR036388">
    <property type="entry name" value="WH-like_DNA-bd_sf"/>
</dbReference>
<sequence length="395" mass="44602">MSTGDATYIKALNKRILIEKMIEHRSISRIELSRLTGLNRSTVSAQINQMMEDKLVIEHHSDVSRGGRKAILLQMNEEAGFTIGIDLDFPQTQVQVTNLLGKPILTKRFTIDEASMAQSEQRLIEIIREVVDEYSKRYTPVGLAGIGIGVHGIVDNENHIVFTPKQERMEINLQAAMESEFHVPVSIDNNANLSVYAEKVYNYPISDLFSITMYSGIGLGIVEDHRIYRGFQGFAGELGHMIVEPNGLPCACGNLGCWELYTSEKSLLKQLNAAGVKVDEIEELDFSYIREEFPEFIRQFLDYLAIGINNVINIFNPQMIILNSQFLHMNQELLEEVKKRLTSRMNHYDQIVSSSLGKEACSLGGAMIALKSYYGVKTLNLSAFEYFQEKETSQP</sequence>
<dbReference type="Proteomes" id="UP000831787">
    <property type="component" value="Chromosome"/>
</dbReference>
<dbReference type="InterPro" id="IPR036390">
    <property type="entry name" value="WH_DNA-bd_sf"/>
</dbReference>
<dbReference type="Gene3D" id="3.30.420.40">
    <property type="match status" value="2"/>
</dbReference>
<evidence type="ECO:0000256" key="1">
    <source>
        <dbReference type="ARBA" id="ARBA00002486"/>
    </source>
</evidence>
<dbReference type="InterPro" id="IPR000600">
    <property type="entry name" value="ROK"/>
</dbReference>